<dbReference type="SUPFAM" id="SSF53067">
    <property type="entry name" value="Actin-like ATPase domain"/>
    <property type="match status" value="2"/>
</dbReference>
<evidence type="ECO:0000256" key="2">
    <source>
        <dbReference type="ARBA" id="ARBA00022741"/>
    </source>
</evidence>
<evidence type="ECO:0000256" key="6">
    <source>
        <dbReference type="ARBA" id="ARBA00023277"/>
    </source>
</evidence>
<dbReference type="GO" id="GO:0019150">
    <property type="term" value="F:D-ribulokinase activity"/>
    <property type="evidence" value="ECO:0007669"/>
    <property type="project" value="TreeGrafter"/>
</dbReference>
<dbReference type="NCBIfam" id="NF003154">
    <property type="entry name" value="PRK04123.1"/>
    <property type="match status" value="1"/>
</dbReference>
<dbReference type="InterPro" id="IPR018485">
    <property type="entry name" value="FGGY_C"/>
</dbReference>
<protein>
    <recommendedName>
        <fullName evidence="7 8">Ribulokinase</fullName>
        <ecNumber evidence="7 8">2.7.1.16</ecNumber>
    </recommendedName>
</protein>
<dbReference type="CDD" id="cd07781">
    <property type="entry name" value="ASKHA_NBD_FGGY_L-RBK"/>
    <property type="match status" value="1"/>
</dbReference>
<keyword evidence="6 7" id="KW-0119">Carbohydrate metabolism</keyword>
<evidence type="ECO:0000256" key="5">
    <source>
        <dbReference type="ARBA" id="ARBA00022935"/>
    </source>
</evidence>
<sequence>MSANQKKYVIGMDYGSDSCRALLVDTSNGEEVATSVHYYQRWKEGKYCNASANQFRQHPLDYLEGLEKTIKEVLAQAPNVDPQSVEAISVDTTGSTPVAVNEQGIPLALVPGFEENPNAMFLLWKDHTAVQEADEINHLAKTWGGVDFTKYEGGTYSSEWFWSKILHVIREDQEVAQAAHSWLEHCDWIPYVLTGASTLADFKRSRCAAGHKAMWHPDWNGLPEKAFLSQLDVRLAELRDRLFEATYTADDVAGSLCPEWAEKLGLSTDVKIGVGTFDAHSGAVGGAITANTLVKVMGTSTCDMVVGSYEEVGDKCVRGICGQVDGSILPGMVGLEAGQSGFGDVLAWFKNVLAWPMRQSGASEADIDAIIPNLTAAAEKLAVEDGQVVALDWVNGRRTPDANQLLKGAIQGLSMGTDAPRLFKAMVEAICFGSKAIVDRFESEGVPVNAVVGMGGVAKKSRFVMQTLADILNKPIQVVTSHQAPALGAAMYAAVVGGVYASVGEAMEHMSSGFDKVYQPIPSNVEFYQQQYERYYALGQFVESSIKTENEQVSSVEAGVL</sequence>
<evidence type="ECO:0000256" key="7">
    <source>
        <dbReference type="HAMAP-Rule" id="MF_00520"/>
    </source>
</evidence>
<evidence type="ECO:0000256" key="1">
    <source>
        <dbReference type="ARBA" id="ARBA00022679"/>
    </source>
</evidence>
<dbReference type="InterPro" id="IPR043129">
    <property type="entry name" value="ATPase_NBD"/>
</dbReference>
<reference evidence="12 13" key="1">
    <citation type="submission" date="2021-12" db="EMBL/GenBank/DDBJ databases">
        <title>Genome sequencing of bacteria with rrn-lacking chromosome and rrn-plasmid.</title>
        <authorList>
            <person name="Anda M."/>
            <person name="Iwasaki W."/>
        </authorList>
    </citation>
    <scope>NUCLEOTIDE SEQUENCE [LARGE SCALE GENOMIC DNA]</scope>
    <source>
        <strain evidence="12 13">NBRC 15940</strain>
    </source>
</reference>
<dbReference type="PANTHER" id="PTHR43435:SF4">
    <property type="entry name" value="FGGY CARBOHYDRATE KINASE DOMAIN-CONTAINING PROTEIN"/>
    <property type="match status" value="1"/>
</dbReference>
<accession>A0AAN4W2L8</accession>
<dbReference type="Gene3D" id="3.30.420.40">
    <property type="match status" value="2"/>
</dbReference>
<comment type="catalytic activity">
    <reaction evidence="7 9">
        <text>L-ribulose + ATP = L-ribulose 5-phosphate + ADP + H(+)</text>
        <dbReference type="Rhea" id="RHEA:22072"/>
        <dbReference type="ChEBI" id="CHEBI:15378"/>
        <dbReference type="ChEBI" id="CHEBI:16880"/>
        <dbReference type="ChEBI" id="CHEBI:30616"/>
        <dbReference type="ChEBI" id="CHEBI:58226"/>
        <dbReference type="ChEBI" id="CHEBI:456216"/>
        <dbReference type="EC" id="2.7.1.16"/>
    </reaction>
</comment>
<feature type="domain" description="Carbohydrate kinase FGGY N-terminal" evidence="10">
    <location>
        <begin position="8"/>
        <end position="285"/>
    </location>
</feature>
<evidence type="ECO:0000256" key="3">
    <source>
        <dbReference type="ARBA" id="ARBA00022777"/>
    </source>
</evidence>
<evidence type="ECO:0000259" key="11">
    <source>
        <dbReference type="Pfam" id="PF02782"/>
    </source>
</evidence>
<proteinExistence type="inferred from homology"/>
<dbReference type="RefSeq" id="WP_338239290.1">
    <property type="nucleotide sequence ID" value="NZ_BQKE01000004.1"/>
</dbReference>
<comment type="similarity">
    <text evidence="7 9">Belongs to the ribulokinase family.</text>
</comment>
<dbReference type="GO" id="GO:0019569">
    <property type="term" value="P:L-arabinose catabolic process to D-xylulose 5-phosphate"/>
    <property type="evidence" value="ECO:0007669"/>
    <property type="project" value="UniProtKB-UniRule"/>
</dbReference>
<dbReference type="GO" id="GO:0008741">
    <property type="term" value="F:ribulokinase activity"/>
    <property type="evidence" value="ECO:0007669"/>
    <property type="project" value="UniProtKB-UniRule"/>
</dbReference>
<keyword evidence="2 7" id="KW-0547">Nucleotide-binding</keyword>
<keyword evidence="5 7" id="KW-0054">Arabinose catabolism</keyword>
<dbReference type="InterPro" id="IPR000577">
    <property type="entry name" value="Carb_kinase_FGGY"/>
</dbReference>
<keyword evidence="1 7" id="KW-0808">Transferase</keyword>
<dbReference type="NCBIfam" id="TIGR01234">
    <property type="entry name" value="L-ribulokinase"/>
    <property type="match status" value="1"/>
</dbReference>
<comment type="pathway">
    <text evidence="7 9">Carbohydrate degradation; L-arabinose degradation via L-ribulose; D-xylulose 5-phosphate from L-arabinose (bacterial route): step 2/3.</text>
</comment>
<dbReference type="GO" id="GO:0005737">
    <property type="term" value="C:cytoplasm"/>
    <property type="evidence" value="ECO:0007669"/>
    <property type="project" value="TreeGrafter"/>
</dbReference>
<dbReference type="InterPro" id="IPR005929">
    <property type="entry name" value="Ribulokinase"/>
</dbReference>
<dbReference type="Pfam" id="PF02782">
    <property type="entry name" value="FGGY_C"/>
    <property type="match status" value="1"/>
</dbReference>
<feature type="domain" description="Carbohydrate kinase FGGY C-terminal" evidence="11">
    <location>
        <begin position="294"/>
        <end position="495"/>
    </location>
</feature>
<keyword evidence="4 7" id="KW-0067">ATP-binding</keyword>
<evidence type="ECO:0000259" key="10">
    <source>
        <dbReference type="Pfam" id="PF00370"/>
    </source>
</evidence>
<evidence type="ECO:0000313" key="12">
    <source>
        <dbReference type="EMBL" id="GJM64208.1"/>
    </source>
</evidence>
<dbReference type="EC" id="2.7.1.16" evidence="7 8"/>
<dbReference type="PANTHER" id="PTHR43435">
    <property type="entry name" value="RIBULOKINASE"/>
    <property type="match status" value="1"/>
</dbReference>
<comment type="caution">
    <text evidence="12">The sequence shown here is derived from an EMBL/GenBank/DDBJ whole genome shotgun (WGS) entry which is preliminary data.</text>
</comment>
<keyword evidence="3 7" id="KW-0418">Kinase</keyword>
<dbReference type="InterPro" id="IPR018484">
    <property type="entry name" value="FGGY_N"/>
</dbReference>
<organism evidence="12 13">
    <name type="scientific">Persicobacter diffluens</name>
    <dbReference type="NCBI Taxonomy" id="981"/>
    <lineage>
        <taxon>Bacteria</taxon>
        <taxon>Pseudomonadati</taxon>
        <taxon>Bacteroidota</taxon>
        <taxon>Cytophagia</taxon>
        <taxon>Cytophagales</taxon>
        <taxon>Persicobacteraceae</taxon>
        <taxon>Persicobacter</taxon>
    </lineage>
</organism>
<keyword evidence="13" id="KW-1185">Reference proteome</keyword>
<dbReference type="Proteomes" id="UP001310022">
    <property type="component" value="Unassembled WGS sequence"/>
</dbReference>
<dbReference type="GO" id="GO:0005524">
    <property type="term" value="F:ATP binding"/>
    <property type="evidence" value="ECO:0007669"/>
    <property type="project" value="UniProtKB-UniRule"/>
</dbReference>
<evidence type="ECO:0000256" key="8">
    <source>
        <dbReference type="NCBIfam" id="TIGR01234"/>
    </source>
</evidence>
<dbReference type="HAMAP" id="MF_00520">
    <property type="entry name" value="Ribulokinase"/>
    <property type="match status" value="1"/>
</dbReference>
<evidence type="ECO:0000256" key="9">
    <source>
        <dbReference type="RuleBase" id="RU003455"/>
    </source>
</evidence>
<evidence type="ECO:0000256" key="4">
    <source>
        <dbReference type="ARBA" id="ARBA00022840"/>
    </source>
</evidence>
<name>A0AAN4W2L8_9BACT</name>
<dbReference type="PIRSF" id="PIRSF000538">
    <property type="entry name" value="GlpK"/>
    <property type="match status" value="1"/>
</dbReference>
<dbReference type="EMBL" id="BQKE01000004">
    <property type="protein sequence ID" value="GJM64208.1"/>
    <property type="molecule type" value="Genomic_DNA"/>
</dbReference>
<dbReference type="Pfam" id="PF00370">
    <property type="entry name" value="FGGY_N"/>
    <property type="match status" value="1"/>
</dbReference>
<comment type="catalytic activity">
    <reaction evidence="7">
        <text>D-ribulose + ATP = D-ribulose 5-phosphate + ADP + H(+)</text>
        <dbReference type="Rhea" id="RHEA:17601"/>
        <dbReference type="ChEBI" id="CHEBI:15378"/>
        <dbReference type="ChEBI" id="CHEBI:17173"/>
        <dbReference type="ChEBI" id="CHEBI:30616"/>
        <dbReference type="ChEBI" id="CHEBI:58121"/>
        <dbReference type="ChEBI" id="CHEBI:456216"/>
        <dbReference type="EC" id="2.7.1.16"/>
    </reaction>
</comment>
<dbReference type="AlphaFoldDB" id="A0AAN4W2L8"/>
<gene>
    <name evidence="7 12" type="primary">araB</name>
    <name evidence="12" type="ORF">PEDI_47600</name>
</gene>
<evidence type="ECO:0000313" key="13">
    <source>
        <dbReference type="Proteomes" id="UP001310022"/>
    </source>
</evidence>